<accession>A0ABP0FA22</accession>
<evidence type="ECO:0000313" key="3">
    <source>
        <dbReference type="Proteomes" id="UP001642483"/>
    </source>
</evidence>
<proteinExistence type="predicted"/>
<evidence type="ECO:0000313" key="2">
    <source>
        <dbReference type="EMBL" id="CAK8675673.1"/>
    </source>
</evidence>
<comment type="caution">
    <text evidence="2">The sequence shown here is derived from an EMBL/GenBank/DDBJ whole genome shotgun (WGS) entry which is preliminary data.</text>
</comment>
<gene>
    <name evidence="2" type="ORF">CVLEPA_LOCUS5221</name>
</gene>
<protein>
    <submittedName>
        <fullName evidence="2">Uncharacterized protein</fullName>
    </submittedName>
</protein>
<feature type="region of interest" description="Disordered" evidence="1">
    <location>
        <begin position="1"/>
        <end position="26"/>
    </location>
</feature>
<name>A0ABP0FA22_CLALP</name>
<evidence type="ECO:0000256" key="1">
    <source>
        <dbReference type="SAM" id="MobiDB-lite"/>
    </source>
</evidence>
<dbReference type="EMBL" id="CAWYQH010000024">
    <property type="protein sequence ID" value="CAK8675673.1"/>
    <property type="molecule type" value="Genomic_DNA"/>
</dbReference>
<organism evidence="2 3">
    <name type="scientific">Clavelina lepadiformis</name>
    <name type="common">Light-bulb sea squirt</name>
    <name type="synonym">Ascidia lepadiformis</name>
    <dbReference type="NCBI Taxonomy" id="159417"/>
    <lineage>
        <taxon>Eukaryota</taxon>
        <taxon>Metazoa</taxon>
        <taxon>Chordata</taxon>
        <taxon>Tunicata</taxon>
        <taxon>Ascidiacea</taxon>
        <taxon>Aplousobranchia</taxon>
        <taxon>Clavelinidae</taxon>
        <taxon>Clavelina</taxon>
    </lineage>
</organism>
<reference evidence="2 3" key="1">
    <citation type="submission" date="2024-02" db="EMBL/GenBank/DDBJ databases">
        <authorList>
            <person name="Daric V."/>
            <person name="Darras S."/>
        </authorList>
    </citation>
    <scope>NUCLEOTIDE SEQUENCE [LARGE SCALE GENOMIC DNA]</scope>
</reference>
<keyword evidence="3" id="KW-1185">Reference proteome</keyword>
<sequence>MAENETNKVSESGGTKRPLREGSTRLPPFPVVHIVKSKVGKNPKLSFNEVPELRKEMKDRLFKIDRREKFHHDFKRTSQDFWRMELDRLNKIGEDNRRHMSAAIRVYLGQTHGSCKAIKSLIKHVEIAEQNTA</sequence>
<dbReference type="Proteomes" id="UP001642483">
    <property type="component" value="Unassembled WGS sequence"/>
</dbReference>